<name>A0A8B6BWM4_MYTGA</name>
<dbReference type="EMBL" id="UYJE01000851">
    <property type="protein sequence ID" value="VDH97029.1"/>
    <property type="molecule type" value="Genomic_DNA"/>
</dbReference>
<protein>
    <submittedName>
        <fullName evidence="1">Uncharacterized protein</fullName>
    </submittedName>
</protein>
<gene>
    <name evidence="1" type="ORF">MGAL_10B051950</name>
</gene>
<sequence>MPPRLDVLSRGYAYAFGLLEGAAVSCRNKDKSEVGHDEGTVLGWIDDQVLVQWSESNNCSTNERFHIGIDLNCMVGATDKIYPDHLPILGEDTQGHLDVDFDHNGKLKKELVKKGFRILERGDTDITECEIKYFIRMAEYVLDEKVLPVIISVRNGGLSQDVLNSAGSLLLPIIRFKKNSPDVSVFTLKEVSSKLNEVTEHITNLRTPWTIKSEDPIEIENATRKDEISALNDVRSNLDFAALICHLVIGDDLRFLQCRLIMGQQSL</sequence>
<comment type="caution">
    <text evidence="1">The sequence shown here is derived from an EMBL/GenBank/DDBJ whole genome shotgun (WGS) entry which is preliminary data.</text>
</comment>
<reference evidence="1" key="1">
    <citation type="submission" date="2018-11" db="EMBL/GenBank/DDBJ databases">
        <authorList>
            <person name="Alioto T."/>
            <person name="Alioto T."/>
        </authorList>
    </citation>
    <scope>NUCLEOTIDE SEQUENCE</scope>
</reference>
<evidence type="ECO:0000313" key="1">
    <source>
        <dbReference type="EMBL" id="VDH97029.1"/>
    </source>
</evidence>
<dbReference type="Proteomes" id="UP000596742">
    <property type="component" value="Unassembled WGS sequence"/>
</dbReference>
<organism evidence="1 2">
    <name type="scientific">Mytilus galloprovincialis</name>
    <name type="common">Mediterranean mussel</name>
    <dbReference type="NCBI Taxonomy" id="29158"/>
    <lineage>
        <taxon>Eukaryota</taxon>
        <taxon>Metazoa</taxon>
        <taxon>Spiralia</taxon>
        <taxon>Lophotrochozoa</taxon>
        <taxon>Mollusca</taxon>
        <taxon>Bivalvia</taxon>
        <taxon>Autobranchia</taxon>
        <taxon>Pteriomorphia</taxon>
        <taxon>Mytilida</taxon>
        <taxon>Mytiloidea</taxon>
        <taxon>Mytilidae</taxon>
        <taxon>Mytilinae</taxon>
        <taxon>Mytilus</taxon>
    </lineage>
</organism>
<proteinExistence type="predicted"/>
<accession>A0A8B6BWM4</accession>
<keyword evidence="2" id="KW-1185">Reference proteome</keyword>
<evidence type="ECO:0000313" key="2">
    <source>
        <dbReference type="Proteomes" id="UP000596742"/>
    </source>
</evidence>
<dbReference type="AlphaFoldDB" id="A0A8B6BWM4"/>